<dbReference type="Gene3D" id="2.40.50.140">
    <property type="entry name" value="Nucleic acid-binding proteins"/>
    <property type="match status" value="1"/>
</dbReference>
<comment type="caution">
    <text evidence="2">The sequence shown here is derived from an EMBL/GenBank/DDBJ whole genome shotgun (WGS) entry which is preliminary data.</text>
</comment>
<gene>
    <name evidence="2" type="ORF">F2Q68_00034044</name>
    <name evidence="1" type="ORF">F2Q70_00029616</name>
</gene>
<dbReference type="AlphaFoldDB" id="A0A8S9GZF3"/>
<dbReference type="EMBL" id="QGKW02001988">
    <property type="protein sequence ID" value="KAF2551951.1"/>
    <property type="molecule type" value="Genomic_DNA"/>
</dbReference>
<dbReference type="InterPro" id="IPR012340">
    <property type="entry name" value="NA-bd_OB-fold"/>
</dbReference>
<organism evidence="2 3">
    <name type="scientific">Brassica cretica</name>
    <name type="common">Mustard</name>
    <dbReference type="NCBI Taxonomy" id="69181"/>
    <lineage>
        <taxon>Eukaryota</taxon>
        <taxon>Viridiplantae</taxon>
        <taxon>Streptophyta</taxon>
        <taxon>Embryophyta</taxon>
        <taxon>Tracheophyta</taxon>
        <taxon>Spermatophyta</taxon>
        <taxon>Magnoliopsida</taxon>
        <taxon>eudicotyledons</taxon>
        <taxon>Gunneridae</taxon>
        <taxon>Pentapetalae</taxon>
        <taxon>rosids</taxon>
        <taxon>malvids</taxon>
        <taxon>Brassicales</taxon>
        <taxon>Brassicaceae</taxon>
        <taxon>Brassiceae</taxon>
        <taxon>Brassica</taxon>
    </lineage>
</organism>
<dbReference type="CDD" id="cd04481">
    <property type="entry name" value="RPA1_DBD_B_like"/>
    <property type="match status" value="1"/>
</dbReference>
<reference evidence="2" key="1">
    <citation type="submission" date="2019-12" db="EMBL/GenBank/DDBJ databases">
        <title>Genome sequencing and annotation of Brassica cretica.</title>
        <authorList>
            <person name="Studholme D.J."/>
            <person name="Sarris P.F."/>
        </authorList>
    </citation>
    <scope>NUCLEOTIDE SEQUENCE</scope>
    <source>
        <strain evidence="2">PFS-001/15</strain>
        <strain evidence="1">PFS-102/07</strain>
        <tissue evidence="2">Leaf</tissue>
    </source>
</reference>
<name>A0A8S9GZF3_BRACR</name>
<evidence type="ECO:0000313" key="3">
    <source>
        <dbReference type="Proteomes" id="UP000712281"/>
    </source>
</evidence>
<sequence>MAYITFLSELIPFDTKKSIRVKVLTNWNTVNGSLCNNKGMLLADAKIEPISESYFICLASFLKIKKGLSHTKFCVDLCGALVCVGEIENIEDDEAGGAPIRQIQFSLINIGFTHLKCVAYGRLAEELNDFWSSTIANTVLCVLRFWRIEWGPSGFKFITNTEVSQILFDEDIPEIQEFKKRIPKSCF</sequence>
<dbReference type="EMBL" id="QGKY02002305">
    <property type="protein sequence ID" value="KAF2533392.1"/>
    <property type="molecule type" value="Genomic_DNA"/>
</dbReference>
<evidence type="ECO:0008006" key="4">
    <source>
        <dbReference type="Google" id="ProtNLM"/>
    </source>
</evidence>
<dbReference type="Proteomes" id="UP000712281">
    <property type="component" value="Unassembled WGS sequence"/>
</dbReference>
<dbReference type="SUPFAM" id="SSF50249">
    <property type="entry name" value="Nucleic acid-binding proteins"/>
    <property type="match status" value="1"/>
</dbReference>
<proteinExistence type="predicted"/>
<accession>A0A8S9GZF3</accession>
<evidence type="ECO:0000313" key="1">
    <source>
        <dbReference type="EMBL" id="KAF2533392.1"/>
    </source>
</evidence>
<protein>
    <recommendedName>
        <fullName evidence="4">DUF223 domain-containing protein</fullName>
    </recommendedName>
</protein>
<evidence type="ECO:0000313" key="2">
    <source>
        <dbReference type="EMBL" id="KAF2551951.1"/>
    </source>
</evidence>